<dbReference type="RefSeq" id="WP_157616466.1">
    <property type="nucleotide sequence ID" value="NZ_CP046622.1"/>
</dbReference>
<name>A0A6I6HPL9_VARPD</name>
<accession>A0A6I6HPL9</accession>
<dbReference type="NCBIfam" id="NF041747">
    <property type="entry name" value="Drt3a"/>
    <property type="match status" value="1"/>
</dbReference>
<dbReference type="EMBL" id="CP046622">
    <property type="protein sequence ID" value="QGW84765.1"/>
    <property type="molecule type" value="Genomic_DNA"/>
</dbReference>
<dbReference type="InterPro" id="IPR000477">
    <property type="entry name" value="RT_dom"/>
</dbReference>
<evidence type="ECO:0000313" key="3">
    <source>
        <dbReference type="Proteomes" id="UP000425817"/>
    </source>
</evidence>
<reference evidence="2 3" key="1">
    <citation type="submission" date="2019-12" db="EMBL/GenBank/DDBJ databases">
        <title>Hybrid Genome Assemblies of two High G+C Isolates from Undergraduate Microbiology Courses.</title>
        <authorList>
            <person name="Ne Ville C.J."/>
            <person name="Enright D."/>
            <person name="Hernandez I."/>
            <person name="Dodsworth J."/>
            <person name="Orwin P.M."/>
        </authorList>
    </citation>
    <scope>NUCLEOTIDE SEQUENCE [LARGE SCALE GENOMIC DNA]</scope>
    <source>
        <strain evidence="2 3">CSUSB</strain>
    </source>
</reference>
<evidence type="ECO:0000259" key="1">
    <source>
        <dbReference type="PROSITE" id="PS50878"/>
    </source>
</evidence>
<dbReference type="OrthoDB" id="8068221at2"/>
<dbReference type="AlphaFoldDB" id="A0A6I6HPL9"/>
<gene>
    <name evidence="2" type="ORF">GOQ09_25725</name>
</gene>
<protein>
    <recommendedName>
        <fullName evidence="1">Reverse transcriptase domain-containing protein</fullName>
    </recommendedName>
</protein>
<evidence type="ECO:0000313" key="2">
    <source>
        <dbReference type="EMBL" id="QGW84765.1"/>
    </source>
</evidence>
<proteinExistence type="predicted"/>
<organism evidence="2 3">
    <name type="scientific">Variovorax paradoxus</name>
    <dbReference type="NCBI Taxonomy" id="34073"/>
    <lineage>
        <taxon>Bacteria</taxon>
        <taxon>Pseudomonadati</taxon>
        <taxon>Pseudomonadota</taxon>
        <taxon>Betaproteobacteria</taxon>
        <taxon>Burkholderiales</taxon>
        <taxon>Comamonadaceae</taxon>
        <taxon>Variovorax</taxon>
    </lineage>
</organism>
<dbReference type="Pfam" id="PF00078">
    <property type="entry name" value="RVT_1"/>
    <property type="match status" value="1"/>
</dbReference>
<sequence>MHRIFTLAGFGRVIRAGDSRRFSVDLKNDRESVMEAVVSAATVGDVTFSPHFSSTIKKRKCYSIKTYSHILVLRAIALFLSRRFRINPRGRDSIVKEIIETLSDSTPMHIYRRDISSFYENLPIKIAEDQILYSAFIPTRMRDYIKKFFETFSPGAVGVPRGIGLSTVISELVMRKNDQRIREMEGVYKYFRYSDDILIFSTQSSEQLAAKLATTLPPGLTFNTSKSSEISVTQEKKSLAKQVAIEYLGYKFQFSDHAGDNKPRKITVSISDKKISKLKSKLICIFKNFSTSKDFGLFKDRIQFISSNYFAYRRGVNSLKDSSYVKSGIYYNYHLCGVYQGSIRQPHDCSDLKSLDGFYNSLLAGRSSEFRSLFIGTLGKAQLQVMRRFSFFKGFEHRMTVRFSSERIRDIKKVWRNG</sequence>
<dbReference type="PROSITE" id="PS50878">
    <property type="entry name" value="RT_POL"/>
    <property type="match status" value="1"/>
</dbReference>
<dbReference type="Proteomes" id="UP000425817">
    <property type="component" value="Chromosome"/>
</dbReference>
<feature type="domain" description="Reverse transcriptase" evidence="1">
    <location>
        <begin position="1"/>
        <end position="252"/>
    </location>
</feature>